<dbReference type="AlphaFoldDB" id="A0A7W3JMX4"/>
<dbReference type="GO" id="GO:0008233">
    <property type="term" value="F:peptidase activity"/>
    <property type="evidence" value="ECO:0007669"/>
    <property type="project" value="UniProtKB-KW"/>
</dbReference>
<keyword evidence="1" id="KW-0472">Membrane</keyword>
<keyword evidence="1" id="KW-1133">Transmembrane helix</keyword>
<keyword evidence="1" id="KW-0812">Transmembrane</keyword>
<name>A0A7W3JMX4_9MICO</name>
<reference evidence="2 3" key="1">
    <citation type="submission" date="2020-07" db="EMBL/GenBank/DDBJ databases">
        <title>Sequencing the genomes of 1000 actinobacteria strains.</title>
        <authorList>
            <person name="Klenk H.-P."/>
        </authorList>
    </citation>
    <scope>NUCLEOTIDE SEQUENCE [LARGE SCALE GENOMIC DNA]</scope>
    <source>
        <strain evidence="2 3">DSM 27576</strain>
    </source>
</reference>
<gene>
    <name evidence="2" type="ORF">FHX48_000798</name>
</gene>
<protein>
    <submittedName>
        <fullName evidence="2">Membrane-bound ClpP family serine protease</fullName>
    </submittedName>
</protein>
<dbReference type="RefSeq" id="WP_167048765.1">
    <property type="nucleotide sequence ID" value="NZ_JAAOZB010000002.1"/>
</dbReference>
<keyword evidence="2" id="KW-0645">Protease</keyword>
<keyword evidence="2" id="KW-0378">Hydrolase</keyword>
<dbReference type="EMBL" id="JACGWY010000001">
    <property type="protein sequence ID" value="MBA8815746.1"/>
    <property type="molecule type" value="Genomic_DNA"/>
</dbReference>
<dbReference type="Proteomes" id="UP000526083">
    <property type="component" value="Unassembled WGS sequence"/>
</dbReference>
<feature type="transmembrane region" description="Helical" evidence="1">
    <location>
        <begin position="27"/>
        <end position="47"/>
    </location>
</feature>
<proteinExistence type="predicted"/>
<evidence type="ECO:0000313" key="3">
    <source>
        <dbReference type="Proteomes" id="UP000526083"/>
    </source>
</evidence>
<organism evidence="2 3">
    <name type="scientific">Microbacterium halimionae</name>
    <dbReference type="NCBI Taxonomy" id="1526413"/>
    <lineage>
        <taxon>Bacteria</taxon>
        <taxon>Bacillati</taxon>
        <taxon>Actinomycetota</taxon>
        <taxon>Actinomycetes</taxon>
        <taxon>Micrococcales</taxon>
        <taxon>Microbacteriaceae</taxon>
        <taxon>Microbacterium</taxon>
    </lineage>
</organism>
<evidence type="ECO:0000313" key="2">
    <source>
        <dbReference type="EMBL" id="MBA8815746.1"/>
    </source>
</evidence>
<accession>A0A7W3JMX4</accession>
<dbReference type="GO" id="GO:0006508">
    <property type="term" value="P:proteolysis"/>
    <property type="evidence" value="ECO:0007669"/>
    <property type="project" value="UniProtKB-KW"/>
</dbReference>
<sequence length="50" mass="5435">MFIISLLLFLLGMFAFGISFSIPGLEALIFISGILLISLAMALPIHLRAK</sequence>
<evidence type="ECO:0000256" key="1">
    <source>
        <dbReference type="SAM" id="Phobius"/>
    </source>
</evidence>
<keyword evidence="3" id="KW-1185">Reference proteome</keyword>
<comment type="caution">
    <text evidence="2">The sequence shown here is derived from an EMBL/GenBank/DDBJ whole genome shotgun (WGS) entry which is preliminary data.</text>
</comment>